<dbReference type="InterPro" id="IPR011009">
    <property type="entry name" value="Kinase-like_dom_sf"/>
</dbReference>
<dbReference type="EMBL" id="QGNW01002508">
    <property type="protein sequence ID" value="RVW18917.1"/>
    <property type="molecule type" value="Genomic_DNA"/>
</dbReference>
<evidence type="ECO:0000259" key="21">
    <source>
        <dbReference type="PROSITE" id="PS50011"/>
    </source>
</evidence>
<keyword evidence="15 20" id="KW-0472">Membrane</keyword>
<comment type="catalytic activity">
    <reaction evidence="19">
        <text>L-seryl-[protein] + ATP = O-phospho-L-seryl-[protein] + ADP + H(+)</text>
        <dbReference type="Rhea" id="RHEA:17989"/>
        <dbReference type="Rhea" id="RHEA-COMP:9863"/>
        <dbReference type="Rhea" id="RHEA-COMP:11604"/>
        <dbReference type="ChEBI" id="CHEBI:15378"/>
        <dbReference type="ChEBI" id="CHEBI:29999"/>
        <dbReference type="ChEBI" id="CHEBI:30616"/>
        <dbReference type="ChEBI" id="CHEBI:83421"/>
        <dbReference type="ChEBI" id="CHEBI:456216"/>
        <dbReference type="EC" id="2.7.11.1"/>
    </reaction>
</comment>
<feature type="transmembrane region" description="Helical" evidence="20">
    <location>
        <begin position="573"/>
        <end position="595"/>
    </location>
</feature>
<keyword evidence="11" id="KW-0547">Nucleotide-binding</keyword>
<dbReference type="FunFam" id="1.10.510.10:FF:000358">
    <property type="entry name" value="Putative leucine-rich repeat receptor-like serine/threonine-protein kinase"/>
    <property type="match status" value="1"/>
</dbReference>
<evidence type="ECO:0000256" key="19">
    <source>
        <dbReference type="ARBA" id="ARBA00048679"/>
    </source>
</evidence>
<dbReference type="PROSITE" id="PS50011">
    <property type="entry name" value="PROTEIN_KINASE_DOM"/>
    <property type="match status" value="1"/>
</dbReference>
<organism evidence="22 23">
    <name type="scientific">Vitis vinifera</name>
    <name type="common">Grape</name>
    <dbReference type="NCBI Taxonomy" id="29760"/>
    <lineage>
        <taxon>Eukaryota</taxon>
        <taxon>Viridiplantae</taxon>
        <taxon>Streptophyta</taxon>
        <taxon>Embryophyta</taxon>
        <taxon>Tracheophyta</taxon>
        <taxon>Spermatophyta</taxon>
        <taxon>Magnoliopsida</taxon>
        <taxon>eudicotyledons</taxon>
        <taxon>Gunneridae</taxon>
        <taxon>Pentapetalae</taxon>
        <taxon>rosids</taxon>
        <taxon>Vitales</taxon>
        <taxon>Vitaceae</taxon>
        <taxon>Viteae</taxon>
        <taxon>Vitis</taxon>
    </lineage>
</organism>
<sequence length="910" mass="100300">MSNLLNLKILSFPMNNLTGSIPTTIFNMSSLLNISLSYNSLSGSLPMDICYTNLKLKELNLSSNHLSGKVPTGLGQCIKLQGISLSYNDFTGSIPSGIGNLVELQSLSLQNNSLTGEIPQSLFNISSLRFLNLEINNLEGGILREIGNLSNLNILHLASSGINGPIPAEIFNISSLHRIDFTNNSLSGGLPMDICKHLPNLQGLYLSQNHLSGTIPEDIFNISKLQTLALAQNHLSGGLPSSISTWLPDLEGLFNGGNEFSGTIPVSISNMSKLIRLHISDNYFIGNVPKDLSNLRKLEVLNLAGNQLTNEHLTSEGIFPLLLKVLQHQPAISEEPFPQELLQKLQRLYIAGNRIQGSIPNDLCHLKNLGYLHLSSNKLSGSIPSCFGDLPALRELSLDSNVLAFNIPMSFWSLRDLLVLSLSSNFLTGNLPPEVGNMKSITTLDLSKNLISGYIPRRMGELQNLVNLSLSQNKLQGSIPVEFGDLLSLESMDLSQNNLSGTIPKSLEALIYLKHLNVSFNKLQGEIPDGGPFVNFTAESFIFNEALCGAPHFQVIACDKNNRTQSWKTKSFILKYILLPVGSTVTLVAFIVLWIRRRDNTEIPAPIDSWLPGAHEKISQQQLLYATNDFGEDNLIGKGSLGMVYKGVLSNGLTVAIKVFNLEFQGALRSFDSECEVMQGICHRNLIRIITCCSNLDFKALVLEYMPKGSLDKWLYSHNYFLDLFQRLNIMIDVASALEYLHHDCSSLVVHCDLKPSNVLLDNNMVAHVADFGIARLLTETKSMQQTKTLGTIGYMAPEYGSDGIVSTKGDVYSYGILLMQVFARKKPMDEMFTGDVTLKTWVESLSSSVIEVVDANLLRRDDEDLATKLSYLSSLMALALACTADSPEERINMKDVVVELKKIKIKLLM</sequence>
<dbReference type="InterPro" id="IPR032675">
    <property type="entry name" value="LRR_dom_sf"/>
</dbReference>
<keyword evidence="10" id="KW-0677">Repeat</keyword>
<dbReference type="PANTHER" id="PTHR27008:SF585">
    <property type="entry name" value="PROTEIN KINASE DOMAIN-CONTAINING PROTEIN"/>
    <property type="match status" value="1"/>
</dbReference>
<evidence type="ECO:0000256" key="12">
    <source>
        <dbReference type="ARBA" id="ARBA00022777"/>
    </source>
</evidence>
<dbReference type="Proteomes" id="UP000288805">
    <property type="component" value="Unassembled WGS sequence"/>
</dbReference>
<evidence type="ECO:0000256" key="1">
    <source>
        <dbReference type="ARBA" id="ARBA00004162"/>
    </source>
</evidence>
<evidence type="ECO:0000256" key="10">
    <source>
        <dbReference type="ARBA" id="ARBA00022737"/>
    </source>
</evidence>
<dbReference type="InterPro" id="IPR008271">
    <property type="entry name" value="Ser/Thr_kinase_AS"/>
</dbReference>
<dbReference type="Gene3D" id="3.80.10.10">
    <property type="entry name" value="Ribonuclease Inhibitor"/>
    <property type="match status" value="2"/>
</dbReference>
<keyword evidence="16 22" id="KW-0675">Receptor</keyword>
<evidence type="ECO:0000256" key="17">
    <source>
        <dbReference type="ARBA" id="ARBA00023180"/>
    </source>
</evidence>
<dbReference type="InterPro" id="IPR001611">
    <property type="entry name" value="Leu-rich_rpt"/>
</dbReference>
<dbReference type="AlphaFoldDB" id="A0A438C6N7"/>
<keyword evidence="3" id="KW-1003">Cell membrane</keyword>
<dbReference type="Pfam" id="PF00069">
    <property type="entry name" value="Pkinase"/>
    <property type="match status" value="1"/>
</dbReference>
<dbReference type="SMART" id="SM00369">
    <property type="entry name" value="LRR_TYP"/>
    <property type="match status" value="10"/>
</dbReference>
<dbReference type="SUPFAM" id="SSF56112">
    <property type="entry name" value="Protein kinase-like (PK-like)"/>
    <property type="match status" value="1"/>
</dbReference>
<evidence type="ECO:0000256" key="13">
    <source>
        <dbReference type="ARBA" id="ARBA00022840"/>
    </source>
</evidence>
<evidence type="ECO:0000256" key="15">
    <source>
        <dbReference type="ARBA" id="ARBA00023136"/>
    </source>
</evidence>
<keyword evidence="14 20" id="KW-1133">Transmembrane helix</keyword>
<evidence type="ECO:0000256" key="4">
    <source>
        <dbReference type="ARBA" id="ARBA00022527"/>
    </source>
</evidence>
<dbReference type="Gene3D" id="3.30.200.20">
    <property type="entry name" value="Phosphorylase Kinase, domain 1"/>
    <property type="match status" value="1"/>
</dbReference>
<evidence type="ECO:0000256" key="2">
    <source>
        <dbReference type="ARBA" id="ARBA00012513"/>
    </source>
</evidence>
<dbReference type="InterPro" id="IPR003591">
    <property type="entry name" value="Leu-rich_rpt_typical-subtyp"/>
</dbReference>
<dbReference type="InterPro" id="IPR051809">
    <property type="entry name" value="Plant_receptor-like_S/T_kinase"/>
</dbReference>
<evidence type="ECO:0000256" key="16">
    <source>
        <dbReference type="ARBA" id="ARBA00023170"/>
    </source>
</evidence>
<dbReference type="FunFam" id="3.80.10.10:FF:000317">
    <property type="entry name" value="Inactive leucine-rich repeat receptor-like protein kinase"/>
    <property type="match status" value="1"/>
</dbReference>
<reference evidence="22 23" key="1">
    <citation type="journal article" date="2018" name="PLoS Genet.">
        <title>Population sequencing reveals clonal diversity and ancestral inbreeding in the grapevine cultivar Chardonnay.</title>
        <authorList>
            <person name="Roach M.J."/>
            <person name="Johnson D.L."/>
            <person name="Bohlmann J."/>
            <person name="van Vuuren H.J."/>
            <person name="Jones S.J."/>
            <person name="Pretorius I.S."/>
            <person name="Schmidt S.A."/>
            <person name="Borneman A.R."/>
        </authorList>
    </citation>
    <scope>NUCLEOTIDE SEQUENCE [LARGE SCALE GENOMIC DNA]</scope>
    <source>
        <strain evidence="23">cv. Chardonnay</strain>
        <tissue evidence="22">Leaf</tissue>
    </source>
</reference>
<dbReference type="SUPFAM" id="SSF52058">
    <property type="entry name" value="L domain-like"/>
    <property type="match status" value="2"/>
</dbReference>
<dbReference type="FunFam" id="3.30.200.20:FF:001003">
    <property type="entry name" value="Putative leucine-rich repeat receptor-like protein kinase family protein"/>
    <property type="match status" value="1"/>
</dbReference>
<dbReference type="Pfam" id="PF13855">
    <property type="entry name" value="LRR_8"/>
    <property type="match status" value="2"/>
</dbReference>
<evidence type="ECO:0000256" key="8">
    <source>
        <dbReference type="ARBA" id="ARBA00022692"/>
    </source>
</evidence>
<dbReference type="Gene3D" id="1.10.510.10">
    <property type="entry name" value="Transferase(Phosphotransferase) domain 1"/>
    <property type="match status" value="1"/>
</dbReference>
<feature type="domain" description="Protein kinase" evidence="21">
    <location>
        <begin position="630"/>
        <end position="904"/>
    </location>
</feature>
<keyword evidence="12 22" id="KW-0418">Kinase</keyword>
<dbReference type="PROSITE" id="PS00108">
    <property type="entry name" value="PROTEIN_KINASE_ST"/>
    <property type="match status" value="1"/>
</dbReference>
<evidence type="ECO:0000313" key="23">
    <source>
        <dbReference type="Proteomes" id="UP000288805"/>
    </source>
</evidence>
<evidence type="ECO:0000256" key="3">
    <source>
        <dbReference type="ARBA" id="ARBA00022475"/>
    </source>
</evidence>
<keyword evidence="17" id="KW-0325">Glycoprotein</keyword>
<evidence type="ECO:0000256" key="11">
    <source>
        <dbReference type="ARBA" id="ARBA00022741"/>
    </source>
</evidence>
<dbReference type="PANTHER" id="PTHR27008">
    <property type="entry name" value="OS04G0122200 PROTEIN"/>
    <property type="match status" value="1"/>
</dbReference>
<evidence type="ECO:0000256" key="18">
    <source>
        <dbReference type="ARBA" id="ARBA00047899"/>
    </source>
</evidence>
<keyword evidence="4" id="KW-0723">Serine/threonine-protein kinase</keyword>
<dbReference type="Pfam" id="PF00560">
    <property type="entry name" value="LRR_1"/>
    <property type="match status" value="7"/>
</dbReference>
<keyword evidence="7" id="KW-0808">Transferase</keyword>
<dbReference type="EC" id="2.7.11.1" evidence="2"/>
<keyword evidence="6" id="KW-0433">Leucine-rich repeat</keyword>
<keyword evidence="5" id="KW-0597">Phosphoprotein</keyword>
<comment type="catalytic activity">
    <reaction evidence="18">
        <text>L-threonyl-[protein] + ATP = O-phospho-L-threonyl-[protein] + ADP + H(+)</text>
        <dbReference type="Rhea" id="RHEA:46608"/>
        <dbReference type="Rhea" id="RHEA-COMP:11060"/>
        <dbReference type="Rhea" id="RHEA-COMP:11605"/>
        <dbReference type="ChEBI" id="CHEBI:15378"/>
        <dbReference type="ChEBI" id="CHEBI:30013"/>
        <dbReference type="ChEBI" id="CHEBI:30616"/>
        <dbReference type="ChEBI" id="CHEBI:61977"/>
        <dbReference type="ChEBI" id="CHEBI:456216"/>
        <dbReference type="EC" id="2.7.11.1"/>
    </reaction>
</comment>
<dbReference type="SMART" id="SM00365">
    <property type="entry name" value="LRR_SD22"/>
    <property type="match status" value="7"/>
</dbReference>
<evidence type="ECO:0000313" key="22">
    <source>
        <dbReference type="EMBL" id="RVW18917.1"/>
    </source>
</evidence>
<proteinExistence type="predicted"/>
<keyword evidence="9" id="KW-0732">Signal</keyword>
<evidence type="ECO:0000256" key="20">
    <source>
        <dbReference type="SAM" id="Phobius"/>
    </source>
</evidence>
<evidence type="ECO:0000256" key="9">
    <source>
        <dbReference type="ARBA" id="ARBA00022729"/>
    </source>
</evidence>
<dbReference type="FunFam" id="3.80.10.10:FF:000095">
    <property type="entry name" value="LRR receptor-like serine/threonine-protein kinase GSO1"/>
    <property type="match status" value="1"/>
</dbReference>
<evidence type="ECO:0000256" key="6">
    <source>
        <dbReference type="ARBA" id="ARBA00022614"/>
    </source>
</evidence>
<dbReference type="SMART" id="SM00220">
    <property type="entry name" value="S_TKc"/>
    <property type="match status" value="1"/>
</dbReference>
<evidence type="ECO:0000256" key="14">
    <source>
        <dbReference type="ARBA" id="ARBA00022989"/>
    </source>
</evidence>
<dbReference type="GO" id="GO:0004674">
    <property type="term" value="F:protein serine/threonine kinase activity"/>
    <property type="evidence" value="ECO:0007669"/>
    <property type="project" value="UniProtKB-KW"/>
</dbReference>
<evidence type="ECO:0000256" key="5">
    <source>
        <dbReference type="ARBA" id="ARBA00022553"/>
    </source>
</evidence>
<evidence type="ECO:0000256" key="7">
    <source>
        <dbReference type="ARBA" id="ARBA00022679"/>
    </source>
</evidence>
<protein>
    <recommendedName>
        <fullName evidence="2">non-specific serine/threonine protein kinase</fullName>
        <ecNumber evidence="2">2.7.11.1</ecNumber>
    </recommendedName>
</protein>
<dbReference type="FunFam" id="3.80.10.10:FF:001655">
    <property type="entry name" value="Putative leucine-rich repeat receptor-like protein kinase family protein"/>
    <property type="match status" value="1"/>
</dbReference>
<dbReference type="InterPro" id="IPR000719">
    <property type="entry name" value="Prot_kinase_dom"/>
</dbReference>
<gene>
    <name evidence="22" type="primary">VvCHDh000019_0</name>
    <name evidence="22" type="ORF">CK203_106909</name>
</gene>
<dbReference type="GO" id="GO:0005524">
    <property type="term" value="F:ATP binding"/>
    <property type="evidence" value="ECO:0007669"/>
    <property type="project" value="UniProtKB-KW"/>
</dbReference>
<name>A0A438C6N7_VITVI</name>
<comment type="caution">
    <text evidence="22">The sequence shown here is derived from an EMBL/GenBank/DDBJ whole genome shotgun (WGS) entry which is preliminary data.</text>
</comment>
<keyword evidence="8 20" id="KW-0812">Transmembrane</keyword>
<comment type="subcellular location">
    <subcellularLocation>
        <location evidence="1">Cell membrane</location>
        <topology evidence="1">Single-pass membrane protein</topology>
    </subcellularLocation>
</comment>
<accession>A0A438C6N7</accession>
<dbReference type="GO" id="GO:0005886">
    <property type="term" value="C:plasma membrane"/>
    <property type="evidence" value="ECO:0007669"/>
    <property type="project" value="UniProtKB-SubCell"/>
</dbReference>
<keyword evidence="13" id="KW-0067">ATP-binding</keyword>